<feature type="transmembrane region" description="Helical" evidence="1">
    <location>
        <begin position="212"/>
        <end position="230"/>
    </location>
</feature>
<name>A0A367FTG8_9FIRM</name>
<feature type="domain" description="Acyltransferase 3" evidence="2">
    <location>
        <begin position="29"/>
        <end position="351"/>
    </location>
</feature>
<feature type="transmembrane region" description="Helical" evidence="1">
    <location>
        <begin position="333"/>
        <end position="358"/>
    </location>
</feature>
<feature type="transmembrane region" description="Helical" evidence="1">
    <location>
        <begin position="242"/>
        <end position="260"/>
    </location>
</feature>
<evidence type="ECO:0000259" key="2">
    <source>
        <dbReference type="Pfam" id="PF01757"/>
    </source>
</evidence>
<keyword evidence="3" id="KW-0012">Acyltransferase</keyword>
<dbReference type="EMBL" id="PSQG01000046">
    <property type="protein sequence ID" value="RCH41558.1"/>
    <property type="molecule type" value="Genomic_DNA"/>
</dbReference>
<comment type="caution">
    <text evidence="3">The sequence shown here is derived from an EMBL/GenBank/DDBJ whole genome shotgun (WGS) entry which is preliminary data.</text>
</comment>
<keyword evidence="1" id="KW-0812">Transmembrane</keyword>
<feature type="transmembrane region" description="Helical" evidence="1">
    <location>
        <begin position="266"/>
        <end position="285"/>
    </location>
</feature>
<dbReference type="GO" id="GO:0000271">
    <property type="term" value="P:polysaccharide biosynthetic process"/>
    <property type="evidence" value="ECO:0007669"/>
    <property type="project" value="TreeGrafter"/>
</dbReference>
<keyword evidence="3" id="KW-0808">Transferase</keyword>
<dbReference type="PANTHER" id="PTHR23028:SF53">
    <property type="entry name" value="ACYL_TRANSF_3 DOMAIN-CONTAINING PROTEIN"/>
    <property type="match status" value="1"/>
</dbReference>
<dbReference type="PANTHER" id="PTHR23028">
    <property type="entry name" value="ACETYLTRANSFERASE"/>
    <property type="match status" value="1"/>
</dbReference>
<gene>
    <name evidence="3" type="ORF">C4886_17635</name>
</gene>
<protein>
    <submittedName>
        <fullName evidence="3">Acyltransferase</fullName>
    </submittedName>
</protein>
<dbReference type="InterPro" id="IPR050879">
    <property type="entry name" value="Acyltransferase_3"/>
</dbReference>
<dbReference type="InterPro" id="IPR002656">
    <property type="entry name" value="Acyl_transf_3_dom"/>
</dbReference>
<proteinExistence type="predicted"/>
<dbReference type="Proteomes" id="UP000253208">
    <property type="component" value="Unassembled WGS sequence"/>
</dbReference>
<feature type="transmembrane region" description="Helical" evidence="1">
    <location>
        <begin position="148"/>
        <end position="168"/>
    </location>
</feature>
<feature type="transmembrane region" description="Helical" evidence="1">
    <location>
        <begin position="67"/>
        <end position="88"/>
    </location>
</feature>
<evidence type="ECO:0000313" key="4">
    <source>
        <dbReference type="Proteomes" id="UP000253208"/>
    </source>
</evidence>
<reference evidence="3 4" key="1">
    <citation type="submission" date="2018-02" db="EMBL/GenBank/DDBJ databases">
        <title>Complete genome sequencing of Faecalibacterium prausnitzii strains isolated from the human gut.</title>
        <authorList>
            <person name="Fitzgerald B.C."/>
            <person name="Shkoporov A.N."/>
            <person name="Ross P.R."/>
            <person name="Hill C."/>
        </authorList>
    </citation>
    <scope>NUCLEOTIDE SEQUENCE [LARGE SCALE GENOMIC DNA]</scope>
    <source>
        <strain evidence="3 4">APC942/31-1</strain>
    </source>
</reference>
<evidence type="ECO:0000256" key="1">
    <source>
        <dbReference type="SAM" id="Phobius"/>
    </source>
</evidence>
<dbReference type="GO" id="GO:0016747">
    <property type="term" value="F:acyltransferase activity, transferring groups other than amino-acyl groups"/>
    <property type="evidence" value="ECO:0007669"/>
    <property type="project" value="InterPro"/>
</dbReference>
<dbReference type="GO" id="GO:0016020">
    <property type="term" value="C:membrane"/>
    <property type="evidence" value="ECO:0007669"/>
    <property type="project" value="TreeGrafter"/>
</dbReference>
<keyword evidence="1" id="KW-0472">Membrane</keyword>
<keyword evidence="1" id="KW-1133">Transmembrane helix</keyword>
<sequence length="367" mass="42709">MLHSFMLWYRRKLVNKEKCKTNRQIRHYNSIDGLRALSCLGIIVMHIEANTKYQLGGSAVFDQFIPSFTWLVYLFLMISGFGMCAGYLDKFHNNVIDMEAFYKKRYMKILPFFGLLLVVAFVMEHSVSSVYEISIEILLLHGLLPNNAVSVIGVCWTLGVIFLFYLLFPAFSVLMKSKKRAWISLVISLWIVFVCNQYFFSDYFVTESFTPRHNFLYCLPMFIGGGLVYLYREEIKTICEKYRGIFLVGCMAASIFWYKIPEDSKSLFYIGTLMLYCLWLSYAIGSNSKFLSSKPMKFLSSISMEMYLAQMIIFRIVEKMHLLYVFGDKGISGWISFLVAFVLTVLGLICFIECYKLILRFLKKGKE</sequence>
<feature type="transmembrane region" description="Helical" evidence="1">
    <location>
        <begin position="109"/>
        <end position="128"/>
    </location>
</feature>
<dbReference type="Pfam" id="PF01757">
    <property type="entry name" value="Acyl_transf_3"/>
    <property type="match status" value="1"/>
</dbReference>
<accession>A0A367FTG8</accession>
<organism evidence="3 4">
    <name type="scientific">Blautia obeum</name>
    <dbReference type="NCBI Taxonomy" id="40520"/>
    <lineage>
        <taxon>Bacteria</taxon>
        <taxon>Bacillati</taxon>
        <taxon>Bacillota</taxon>
        <taxon>Clostridia</taxon>
        <taxon>Lachnospirales</taxon>
        <taxon>Lachnospiraceae</taxon>
        <taxon>Blautia</taxon>
    </lineage>
</organism>
<evidence type="ECO:0000313" key="3">
    <source>
        <dbReference type="EMBL" id="RCH41558.1"/>
    </source>
</evidence>
<feature type="transmembrane region" description="Helical" evidence="1">
    <location>
        <begin position="180"/>
        <end position="200"/>
    </location>
</feature>
<dbReference type="AlphaFoldDB" id="A0A367FTG8"/>
<feature type="transmembrane region" description="Helical" evidence="1">
    <location>
        <begin position="306"/>
        <end position="327"/>
    </location>
</feature>